<feature type="transmembrane region" description="Helical" evidence="2">
    <location>
        <begin position="88"/>
        <end position="109"/>
    </location>
</feature>
<accession>A0ABZ1CB14</accession>
<name>A0ABZ1CB14_9BACT</name>
<feature type="region of interest" description="Disordered" evidence="1">
    <location>
        <begin position="1"/>
        <end position="20"/>
    </location>
</feature>
<feature type="transmembrane region" description="Helical" evidence="2">
    <location>
        <begin position="121"/>
        <end position="151"/>
    </location>
</feature>
<keyword evidence="4" id="KW-1185">Reference proteome</keyword>
<evidence type="ECO:0000256" key="1">
    <source>
        <dbReference type="SAM" id="MobiDB-lite"/>
    </source>
</evidence>
<evidence type="ECO:0000256" key="2">
    <source>
        <dbReference type="SAM" id="Phobius"/>
    </source>
</evidence>
<gene>
    <name evidence="3" type="ORF">K1X11_003770</name>
</gene>
<evidence type="ECO:0000313" key="4">
    <source>
        <dbReference type="Proteomes" id="UP000738431"/>
    </source>
</evidence>
<dbReference type="RefSeq" id="WP_221032943.1">
    <property type="nucleotide sequence ID" value="NZ_CP139781.1"/>
</dbReference>
<feature type="transmembrane region" description="Helical" evidence="2">
    <location>
        <begin position="314"/>
        <end position="333"/>
    </location>
</feature>
<keyword evidence="2" id="KW-0812">Transmembrane</keyword>
<evidence type="ECO:0008006" key="5">
    <source>
        <dbReference type="Google" id="ProtNLM"/>
    </source>
</evidence>
<reference evidence="3 4" key="1">
    <citation type="submission" date="2023-12" db="EMBL/GenBank/DDBJ databases">
        <title>Description of an unclassified Opitutus bacterium of Verrucomicrobiota.</title>
        <authorList>
            <person name="Zhang D.-F."/>
        </authorList>
    </citation>
    <scope>NUCLEOTIDE SEQUENCE [LARGE SCALE GENOMIC DNA]</scope>
    <source>
        <strain evidence="3 4">WL0086</strain>
    </source>
</reference>
<feature type="transmembrane region" description="Helical" evidence="2">
    <location>
        <begin position="345"/>
        <end position="362"/>
    </location>
</feature>
<keyword evidence="2" id="KW-1133">Transmembrane helix</keyword>
<feature type="transmembrane region" description="Helical" evidence="2">
    <location>
        <begin position="163"/>
        <end position="196"/>
    </location>
</feature>
<feature type="transmembrane region" description="Helical" evidence="2">
    <location>
        <begin position="203"/>
        <end position="226"/>
    </location>
</feature>
<sequence>MSAAVSPTPSSASPATSAPQPYRPGEVLLWLLLTLLALTLPQKPLLELDSSWRQALAYFFQRDYQFGTEVVFTYGPLGFLLGNTYVGLYFYAYVAFQVAFSAIAAGLIVHMARPLSGVARFAYFTFFILWGVGYGDALHMIVIAFCGWNAVKALAEGRSPRPVLLGLFLAFLAVIKFTNLLFAGFVVAVAVGFGLVRGERRAALWLLGCFGLGFLALWVACGQSLLNLPAYVLHSLDVSSGYQAAMGLPTPRGETGYASQLTLAFLTFAMLGAYLVWHALTQPDRLRSAALVLILAAFLFLNWKHGFVRADGHMLGFFYCALVPAVAFPALFGETLARRRWVPRVALGLAAFFCLSGMRGTFTSNIDYAPNITNEKLQYNLQYLLDWDRFRGDLGGQLDHWRREGELEKTKQLVGDASLDVLGYEQAIALFNNFNYTPRPIFQSYSVYTPKLTELNAEFITSERAPEFLLLKLQTIDERPLLMDDSQLMAFFPHLYTFKLLEKDFYLFQRRAEHAPIESLRPRRLRTLDLEIGQPLSLSEYGDRHLWIEIDLPFSLTGKARSFLYKPPFVHLEVTDVAGEIFNYRLPLTSARAGFQINPLVLDFESYLEAHGGKNPHLVKSVRLVVDKADRHYFADTALVSLSSLQPTALKQEYEKQLEREKFSMFSELPLDFSSATAPSKLKIDGREALVMHAPSLMTFPFRAGTQHIRGAHGYPPGAYTNGGETDGALFRILWTDGTEERELYARELQPFTNEADRGLVDFDVSTADLPAGTLRFEISIRDHPAWDWTTWADIVIE</sequence>
<dbReference type="Proteomes" id="UP000738431">
    <property type="component" value="Chromosome"/>
</dbReference>
<feature type="transmembrane region" description="Helical" evidence="2">
    <location>
        <begin position="257"/>
        <end position="277"/>
    </location>
</feature>
<evidence type="ECO:0000313" key="3">
    <source>
        <dbReference type="EMBL" id="WRQ88507.1"/>
    </source>
</evidence>
<feature type="transmembrane region" description="Helical" evidence="2">
    <location>
        <begin position="289"/>
        <end position="308"/>
    </location>
</feature>
<organism evidence="3 4">
    <name type="scientific">Actomonas aquatica</name>
    <dbReference type="NCBI Taxonomy" id="2866162"/>
    <lineage>
        <taxon>Bacteria</taxon>
        <taxon>Pseudomonadati</taxon>
        <taxon>Verrucomicrobiota</taxon>
        <taxon>Opitutia</taxon>
        <taxon>Opitutales</taxon>
        <taxon>Opitutaceae</taxon>
        <taxon>Actomonas</taxon>
    </lineage>
</organism>
<dbReference type="EMBL" id="CP139781">
    <property type="protein sequence ID" value="WRQ88507.1"/>
    <property type="molecule type" value="Genomic_DNA"/>
</dbReference>
<keyword evidence="2" id="KW-0472">Membrane</keyword>
<protein>
    <recommendedName>
        <fullName evidence="5">Glycosyltransferase RgtA/B/C/D-like domain-containing protein</fullName>
    </recommendedName>
</protein>
<proteinExistence type="predicted"/>